<name>A0ACD4NT96_9HYPH</name>
<evidence type="ECO:0000313" key="1">
    <source>
        <dbReference type="EMBL" id="WAJ30068.1"/>
    </source>
</evidence>
<dbReference type="EMBL" id="CP113520">
    <property type="protein sequence ID" value="WAJ30068.1"/>
    <property type="molecule type" value="Genomic_DNA"/>
</dbReference>
<protein>
    <submittedName>
        <fullName evidence="1">Curlin repeat-containing protein</fullName>
    </submittedName>
</protein>
<proteinExistence type="predicted"/>
<gene>
    <name evidence="1" type="ORF">OXU80_07620</name>
</gene>
<organism evidence="1 2">
    <name type="scientific">Antarcticirhabdus aurantiaca</name>
    <dbReference type="NCBI Taxonomy" id="2606717"/>
    <lineage>
        <taxon>Bacteria</taxon>
        <taxon>Pseudomonadati</taxon>
        <taxon>Pseudomonadota</taxon>
        <taxon>Alphaproteobacteria</taxon>
        <taxon>Hyphomicrobiales</taxon>
        <taxon>Aurantimonadaceae</taxon>
        <taxon>Antarcticirhabdus</taxon>
    </lineage>
</organism>
<sequence length="96" mass="9660">MRTTSLICLAALLASAPAALADQTRGRLSGTQPPTADVQGCVQADRNNSATITQSSDYNVAGCVQAGRNNSVGVSQTGSNNTARTVQGQAPSVPGN</sequence>
<evidence type="ECO:0000313" key="2">
    <source>
        <dbReference type="Proteomes" id="UP001163223"/>
    </source>
</evidence>
<reference evidence="1" key="1">
    <citation type="submission" date="2022-11" db="EMBL/GenBank/DDBJ databases">
        <title>beta-Carotene-producing bacterium, Jeongeuplla avenae sp. nov., alleviates the salt stress of Arabidopsis seedlings.</title>
        <authorList>
            <person name="Jiang L."/>
            <person name="Lee J."/>
        </authorList>
    </citation>
    <scope>NUCLEOTIDE SEQUENCE</scope>
    <source>
        <strain evidence="1">DY_R2A_6</strain>
    </source>
</reference>
<keyword evidence="2" id="KW-1185">Reference proteome</keyword>
<dbReference type="Proteomes" id="UP001163223">
    <property type="component" value="Chromosome"/>
</dbReference>
<accession>A0ACD4NT96</accession>